<organism evidence="13 14">
    <name type="scientific">Mycena indigotica</name>
    <dbReference type="NCBI Taxonomy" id="2126181"/>
    <lineage>
        <taxon>Eukaryota</taxon>
        <taxon>Fungi</taxon>
        <taxon>Dikarya</taxon>
        <taxon>Basidiomycota</taxon>
        <taxon>Agaricomycotina</taxon>
        <taxon>Agaricomycetes</taxon>
        <taxon>Agaricomycetidae</taxon>
        <taxon>Agaricales</taxon>
        <taxon>Marasmiineae</taxon>
        <taxon>Mycenaceae</taxon>
        <taxon>Mycena</taxon>
    </lineage>
</organism>
<keyword evidence="13" id="KW-0648">Protein biosynthesis</keyword>
<accession>A0A8H6W0N3</accession>
<keyword evidence="3" id="KW-0479">Metal-binding</keyword>
<comment type="caution">
    <text evidence="13">The sequence shown here is derived from an EMBL/GenBank/DDBJ whole genome shotgun (WGS) entry which is preliminary data.</text>
</comment>
<evidence type="ECO:0000256" key="2">
    <source>
        <dbReference type="ARBA" id="ARBA00022692"/>
    </source>
</evidence>
<keyword evidence="6 10" id="KW-1133">Transmembrane helix</keyword>
<feature type="transmembrane region" description="Helical" evidence="10">
    <location>
        <begin position="213"/>
        <end position="231"/>
    </location>
</feature>
<evidence type="ECO:0000313" key="14">
    <source>
        <dbReference type="Proteomes" id="UP000636479"/>
    </source>
</evidence>
<evidence type="ECO:0000259" key="11">
    <source>
        <dbReference type="PROSITE" id="PS50089"/>
    </source>
</evidence>
<sequence length="485" mass="54229">MTNEKGKGRAPTLADLRVKLCYICREEEQGDSPSTKRFVHPCNCTLIAHEACLLEWIRTSEGTGRENTARQCPQCKTPYEVESQNPAVLRFLRAVDRNLGGVDLGFYLVGFGFVVRAVYRAQLNYGAWALRSYIGNEVFDLTLTNDTSSWPLVAKANIVMIPASLILARLGIPQPLGAILATWPAFAFAFPRLDDLRVVDTTNNNTPPLPVTASGWPPSPFFFGFVLLPLCRRFYRYYFLRFSRWVMGMPSPAAGRERNANEQGVRPTLLQRLLDNMERAAGDNNADNNNNNNANADDPNRQVISVDMRRAGRLIGGALLAPAIASTMGKFLLRLSQRFGLLRRFLGVRPGWTGIMPPPQLRRYSARELWRRAAQELVEPAPSSAVSFGVHFGGSGMHAETGHGLNVGKALRFVLGAVWGDVRKLDECDPVWWRNALGFGVFVLARDLVQLAHMWLTQREIATRRVRDRDFSRVDLGELDLIASE</sequence>
<feature type="domain" description="RING-type" evidence="11">
    <location>
        <begin position="21"/>
        <end position="76"/>
    </location>
</feature>
<dbReference type="OrthoDB" id="5817083at2759"/>
<dbReference type="PROSITE" id="PS50089">
    <property type="entry name" value="ZF_RING_2"/>
    <property type="match status" value="1"/>
</dbReference>
<gene>
    <name evidence="13" type="ORF">MIND_00959000</name>
</gene>
<dbReference type="RefSeq" id="XP_037217617.1">
    <property type="nucleotide sequence ID" value="XM_037366205.1"/>
</dbReference>
<proteinExistence type="predicted"/>
<dbReference type="InterPro" id="IPR011016">
    <property type="entry name" value="Znf_RING-CH"/>
</dbReference>
<dbReference type="GeneID" id="59348721"/>
<dbReference type="Pfam" id="PF12906">
    <property type="entry name" value="RINGv"/>
    <property type="match status" value="1"/>
</dbReference>
<dbReference type="EMBL" id="JACAZF010000008">
    <property type="protein sequence ID" value="KAF7297258.1"/>
    <property type="molecule type" value="Genomic_DNA"/>
</dbReference>
<dbReference type="SUPFAM" id="SSF57850">
    <property type="entry name" value="RING/U-box"/>
    <property type="match status" value="1"/>
</dbReference>
<evidence type="ECO:0000256" key="3">
    <source>
        <dbReference type="ARBA" id="ARBA00022723"/>
    </source>
</evidence>
<evidence type="ECO:0000313" key="13">
    <source>
        <dbReference type="EMBL" id="KAF7297258.1"/>
    </source>
</evidence>
<keyword evidence="2 10" id="KW-0812">Transmembrane</keyword>
<dbReference type="PANTHER" id="PTHR46283">
    <property type="entry name" value="E3 UBIQUITIN-PROTEIN LIGASE MARCH5"/>
    <property type="match status" value="1"/>
</dbReference>
<dbReference type="InterPro" id="IPR013083">
    <property type="entry name" value="Znf_RING/FYVE/PHD"/>
</dbReference>
<dbReference type="AlphaFoldDB" id="A0A8H6W0N3"/>
<keyword evidence="14" id="KW-1185">Reference proteome</keyword>
<evidence type="ECO:0000256" key="9">
    <source>
        <dbReference type="SAM" id="MobiDB-lite"/>
    </source>
</evidence>
<dbReference type="GO" id="GO:0003743">
    <property type="term" value="F:translation initiation factor activity"/>
    <property type="evidence" value="ECO:0007669"/>
    <property type="project" value="UniProtKB-KW"/>
</dbReference>
<dbReference type="SMART" id="SM00744">
    <property type="entry name" value="RINGv"/>
    <property type="match status" value="1"/>
</dbReference>
<comment type="subcellular location">
    <subcellularLocation>
        <location evidence="1">Membrane</location>
        <topology evidence="1">Multi-pass membrane protein</topology>
    </subcellularLocation>
</comment>
<feature type="transmembrane region" description="Helical" evidence="10">
    <location>
        <begin position="175"/>
        <end position="193"/>
    </location>
</feature>
<name>A0A8H6W0N3_9AGAR</name>
<feature type="region of interest" description="Disordered" evidence="9">
    <location>
        <begin position="280"/>
        <end position="302"/>
    </location>
</feature>
<evidence type="ECO:0000256" key="1">
    <source>
        <dbReference type="ARBA" id="ARBA00004141"/>
    </source>
</evidence>
<dbReference type="PROSITE" id="PS51292">
    <property type="entry name" value="ZF_RING_CH"/>
    <property type="match status" value="1"/>
</dbReference>
<feature type="transmembrane region" description="Helical" evidence="10">
    <location>
        <begin position="314"/>
        <end position="333"/>
    </location>
</feature>
<evidence type="ECO:0000256" key="10">
    <source>
        <dbReference type="SAM" id="Phobius"/>
    </source>
</evidence>
<keyword evidence="13" id="KW-0396">Initiation factor</keyword>
<evidence type="ECO:0000259" key="12">
    <source>
        <dbReference type="PROSITE" id="PS51292"/>
    </source>
</evidence>
<dbReference type="GO" id="GO:0008270">
    <property type="term" value="F:zinc ion binding"/>
    <property type="evidence" value="ECO:0007669"/>
    <property type="project" value="UniProtKB-KW"/>
</dbReference>
<evidence type="ECO:0000256" key="5">
    <source>
        <dbReference type="ARBA" id="ARBA00022833"/>
    </source>
</evidence>
<evidence type="ECO:0000256" key="6">
    <source>
        <dbReference type="ARBA" id="ARBA00022989"/>
    </source>
</evidence>
<dbReference type="GO" id="GO:0016020">
    <property type="term" value="C:membrane"/>
    <property type="evidence" value="ECO:0007669"/>
    <property type="project" value="UniProtKB-SubCell"/>
</dbReference>
<reference evidence="13" key="1">
    <citation type="submission" date="2020-05" db="EMBL/GenBank/DDBJ databases">
        <title>Mycena genomes resolve the evolution of fungal bioluminescence.</title>
        <authorList>
            <person name="Tsai I.J."/>
        </authorList>
    </citation>
    <scope>NUCLEOTIDE SEQUENCE</scope>
    <source>
        <strain evidence="13">171206Taipei</strain>
    </source>
</reference>
<dbReference type="Gene3D" id="3.30.40.10">
    <property type="entry name" value="Zinc/RING finger domain, C3HC4 (zinc finger)"/>
    <property type="match status" value="1"/>
</dbReference>
<keyword evidence="4 8" id="KW-0863">Zinc-finger</keyword>
<feature type="compositionally biased region" description="Low complexity" evidence="9">
    <location>
        <begin position="282"/>
        <end position="297"/>
    </location>
</feature>
<evidence type="ECO:0000256" key="4">
    <source>
        <dbReference type="ARBA" id="ARBA00022771"/>
    </source>
</evidence>
<dbReference type="InterPro" id="IPR001841">
    <property type="entry name" value="Znf_RING"/>
</dbReference>
<evidence type="ECO:0000256" key="7">
    <source>
        <dbReference type="ARBA" id="ARBA00023136"/>
    </source>
</evidence>
<dbReference type="Proteomes" id="UP000636479">
    <property type="component" value="Unassembled WGS sequence"/>
</dbReference>
<protein>
    <submittedName>
        <fullName evidence="13">Translation initiation factor eIF2 gamma subunit</fullName>
    </submittedName>
</protein>
<keyword evidence="7 10" id="KW-0472">Membrane</keyword>
<evidence type="ECO:0000256" key="8">
    <source>
        <dbReference type="PROSITE-ProRule" id="PRU00175"/>
    </source>
</evidence>
<feature type="domain" description="RING-CH-type" evidence="12">
    <location>
        <begin position="13"/>
        <end position="82"/>
    </location>
</feature>
<keyword evidence="5" id="KW-0862">Zinc</keyword>